<reference evidence="2 3" key="1">
    <citation type="submission" date="2020-04" db="EMBL/GenBank/DDBJ databases">
        <authorList>
            <person name="Laetsch R D."/>
            <person name="Stevens L."/>
            <person name="Kumar S."/>
            <person name="Blaxter L. M."/>
        </authorList>
    </citation>
    <scope>NUCLEOTIDE SEQUENCE [LARGE SCALE GENOMIC DNA]</scope>
</reference>
<dbReference type="PANTHER" id="PTHR21690:SF2">
    <property type="entry name" value="CUB DOMAIN-CONTAINING PROTEIN-RELATED"/>
    <property type="match status" value="1"/>
</dbReference>
<dbReference type="EMBL" id="CADEPM010000002">
    <property type="protein sequence ID" value="CAB3400793.1"/>
    <property type="molecule type" value="Genomic_DNA"/>
</dbReference>
<keyword evidence="3" id="KW-1185">Reference proteome</keyword>
<comment type="caution">
    <text evidence="2">The sequence shown here is derived from an EMBL/GenBank/DDBJ whole genome shotgun (WGS) entry which is preliminary data.</text>
</comment>
<sequence length="147" mass="15959">MLRVLGLSLFVFVAGVNASCACYEKGTRVGRSAPISSAYDSNTFMICYTNPCGFVAESSDKNFGWTHLSLRWGSTSNSNGTISIYDGTDDKGKPIIVVHEGEDVIDGSEKSRIQSTSFSIYVKYQQDGTEPNVYYGTIKSIAPLGKN</sequence>
<dbReference type="Proteomes" id="UP000494206">
    <property type="component" value="Unassembled WGS sequence"/>
</dbReference>
<evidence type="ECO:0000256" key="1">
    <source>
        <dbReference type="SAM" id="SignalP"/>
    </source>
</evidence>
<dbReference type="PROSITE" id="PS51257">
    <property type="entry name" value="PROKAR_LIPOPROTEIN"/>
    <property type="match status" value="1"/>
</dbReference>
<dbReference type="OrthoDB" id="5829887at2759"/>
<proteinExistence type="predicted"/>
<keyword evidence="1" id="KW-0732">Signal</keyword>
<organism evidence="2 3">
    <name type="scientific">Caenorhabditis bovis</name>
    <dbReference type="NCBI Taxonomy" id="2654633"/>
    <lineage>
        <taxon>Eukaryota</taxon>
        <taxon>Metazoa</taxon>
        <taxon>Ecdysozoa</taxon>
        <taxon>Nematoda</taxon>
        <taxon>Chromadorea</taxon>
        <taxon>Rhabditida</taxon>
        <taxon>Rhabditina</taxon>
        <taxon>Rhabditomorpha</taxon>
        <taxon>Rhabditoidea</taxon>
        <taxon>Rhabditidae</taxon>
        <taxon>Peloderinae</taxon>
        <taxon>Caenorhabditis</taxon>
    </lineage>
</organism>
<evidence type="ECO:0000313" key="2">
    <source>
        <dbReference type="EMBL" id="CAB3400793.1"/>
    </source>
</evidence>
<evidence type="ECO:0008006" key="4">
    <source>
        <dbReference type="Google" id="ProtNLM"/>
    </source>
</evidence>
<feature type="chain" id="PRO_5035805535" description="DOMON domain-containing protein" evidence="1">
    <location>
        <begin position="19"/>
        <end position="147"/>
    </location>
</feature>
<protein>
    <recommendedName>
        <fullName evidence="4">DOMON domain-containing protein</fullName>
    </recommendedName>
</protein>
<dbReference type="AlphaFoldDB" id="A0A8S1EF04"/>
<dbReference type="PANTHER" id="PTHR21690">
    <property type="entry name" value="CUB DOMAIN-CONTAINING PROTEIN-RELATED"/>
    <property type="match status" value="1"/>
</dbReference>
<feature type="signal peptide" evidence="1">
    <location>
        <begin position="1"/>
        <end position="18"/>
    </location>
</feature>
<name>A0A8S1EF04_9PELO</name>
<accession>A0A8S1EF04</accession>
<gene>
    <name evidence="2" type="ORF">CBOVIS_LOCUS3649</name>
</gene>
<evidence type="ECO:0000313" key="3">
    <source>
        <dbReference type="Proteomes" id="UP000494206"/>
    </source>
</evidence>